<accession>A0A1H7USC7</accession>
<dbReference type="InterPro" id="IPR027417">
    <property type="entry name" value="P-loop_NTPase"/>
</dbReference>
<dbReference type="Proteomes" id="UP000198677">
    <property type="component" value="Unassembled WGS sequence"/>
</dbReference>
<dbReference type="InterPro" id="IPR022205">
    <property type="entry name" value="DUF3732"/>
</dbReference>
<gene>
    <name evidence="2" type="ORF">SAMN05444583_11911</name>
</gene>
<evidence type="ECO:0008006" key="4">
    <source>
        <dbReference type="Google" id="ProtNLM"/>
    </source>
</evidence>
<dbReference type="Pfam" id="PF12532">
    <property type="entry name" value="DUF3732"/>
    <property type="match status" value="1"/>
</dbReference>
<evidence type="ECO:0000313" key="2">
    <source>
        <dbReference type="EMBL" id="SEL99337.1"/>
    </source>
</evidence>
<protein>
    <recommendedName>
        <fullName evidence="4">DUF3732 domain-containing protein</fullName>
    </recommendedName>
</protein>
<organism evidence="2 3">
    <name type="scientific">Rhodococcus maanshanensis</name>
    <dbReference type="NCBI Taxonomy" id="183556"/>
    <lineage>
        <taxon>Bacteria</taxon>
        <taxon>Bacillati</taxon>
        <taxon>Actinomycetota</taxon>
        <taxon>Actinomycetes</taxon>
        <taxon>Mycobacteriales</taxon>
        <taxon>Nocardiaceae</taxon>
        <taxon>Rhodococcus</taxon>
    </lineage>
</organism>
<feature type="coiled-coil region" evidence="1">
    <location>
        <begin position="279"/>
        <end position="306"/>
    </location>
</feature>
<dbReference type="EMBL" id="FOAW01000019">
    <property type="protein sequence ID" value="SEL99337.1"/>
    <property type="molecule type" value="Genomic_DNA"/>
</dbReference>
<proteinExistence type="predicted"/>
<feature type="coiled-coil region" evidence="1">
    <location>
        <begin position="195"/>
        <end position="222"/>
    </location>
</feature>
<keyword evidence="1" id="KW-0175">Coiled coil</keyword>
<evidence type="ECO:0000256" key="1">
    <source>
        <dbReference type="SAM" id="Coils"/>
    </source>
</evidence>
<dbReference type="AlphaFoldDB" id="A0A1H7USC7"/>
<keyword evidence="3" id="KW-1185">Reference proteome</keyword>
<name>A0A1H7USC7_9NOCA</name>
<dbReference type="Gene3D" id="3.40.50.300">
    <property type="entry name" value="P-loop containing nucleotide triphosphate hydrolases"/>
    <property type="match status" value="1"/>
</dbReference>
<sequence length="659" mass="74040">MQIDSIVLYSKLGDRRQIDFRSGSLNVITGSSLKGKSTLIPIIRYLLGSGSPHTPTGVIRRSVSWFGLSAHVGDTQFYIARPAPPAGTETSQAMLLINPAGIPEYDELSVNATSDGIRAYLGNLMGIEDNANIPNEGQTRRALSATFVHSLYYCFQGQGEIANPDILFHRQNRDFQKQTIKDTLPYFIGAQGSAELRAREELRQLRRQLKIMQQRLAQYEIIQESGLANMQSLISQARSYGMLAEGSTPMTTDAATAALSEVLDAKWDLTAPPLNTSEYERLLEEASRLRDEIAQKDQQIRRLDEYAEVRKSYAVELDHQRSRLSSLHLLPDLKSEAQQCPVCAQSLNPSDTSVLDEVQHSLGEIDMRLRNVDREAPRVAEKRGELRASVEESRAEYRSTVRAIDELAELQRLEGLRSREIEMRSFIAGRITQFLEQAGAGEDDDLEGLRSSCESLQRRTDRLAQRVDGDAVRSRTDSLLRVVSRRMGEFAAQLGLEHASSGVRIDSGRLTIVVVEPSGPAYMDELEIGSGMNWVGYHLCAYLALQEYFIENKRPVPTFIVFDQPTQVFFPEDPRHIGEVDDLESDDRARAMSLFRLIAEVVASLDGALQVIVLDHAEFEDDWFQDAVVERWRGKDALIPPSWVEKFGDEETSDDVIEW</sequence>
<evidence type="ECO:0000313" key="3">
    <source>
        <dbReference type="Proteomes" id="UP000198677"/>
    </source>
</evidence>
<reference evidence="3" key="1">
    <citation type="submission" date="2016-10" db="EMBL/GenBank/DDBJ databases">
        <authorList>
            <person name="Varghese N."/>
            <person name="Submissions S."/>
        </authorList>
    </citation>
    <scope>NUCLEOTIDE SEQUENCE [LARGE SCALE GENOMIC DNA]</scope>
    <source>
        <strain evidence="3">DSM 44675</strain>
    </source>
</reference>